<evidence type="ECO:0000256" key="2">
    <source>
        <dbReference type="ARBA" id="ARBA00008312"/>
    </source>
</evidence>
<evidence type="ECO:0000256" key="3">
    <source>
        <dbReference type="ARBA" id="ARBA00022630"/>
    </source>
</evidence>
<keyword evidence="13" id="KW-1185">Reference proteome</keyword>
<keyword evidence="3 8" id="KW-0285">Flavoprotein</keyword>
<dbReference type="PRINTS" id="PR00419">
    <property type="entry name" value="ADXRDTASE"/>
</dbReference>
<reference evidence="12 13" key="1">
    <citation type="submission" date="2016-02" db="EMBL/GenBank/DDBJ databases">
        <title>Comparative genomic and transcriptomic foundation for Pichia pastoris.</title>
        <authorList>
            <person name="Love K.R."/>
            <person name="Shah K.A."/>
            <person name="Whittaker C.A."/>
            <person name="Wu J."/>
            <person name="Bartlett M.C."/>
            <person name="Ma D."/>
            <person name="Leeson R.L."/>
            <person name="Priest M."/>
            <person name="Young S.K."/>
            <person name="Love J.C."/>
        </authorList>
    </citation>
    <scope>NUCLEOTIDE SEQUENCE [LARGE SCALE GENOMIC DNA]</scope>
    <source>
        <strain evidence="12 13">ATCC 28485</strain>
    </source>
</reference>
<dbReference type="PANTHER" id="PTHR48467:SF1">
    <property type="entry name" value="GLUTAMATE SYNTHASE 1 [NADH], CHLOROPLASTIC-LIKE"/>
    <property type="match status" value="1"/>
</dbReference>
<evidence type="ECO:0000256" key="9">
    <source>
        <dbReference type="PIRSR" id="PIRSR000362-1"/>
    </source>
</evidence>
<dbReference type="AlphaFoldDB" id="A0A1B2J7Y9"/>
<evidence type="ECO:0000256" key="7">
    <source>
        <dbReference type="ARBA" id="ARBA00048933"/>
    </source>
</evidence>
<evidence type="ECO:0000256" key="10">
    <source>
        <dbReference type="PIRSR" id="PIRSR000362-2"/>
    </source>
</evidence>
<feature type="binding site" evidence="10">
    <location>
        <begin position="159"/>
        <end position="162"/>
    </location>
    <ligand>
        <name>NADP(+)</name>
        <dbReference type="ChEBI" id="CHEBI:58349"/>
    </ligand>
</feature>
<feature type="binding site" evidence="9">
    <location>
        <position position="43"/>
    </location>
    <ligand>
        <name>FAD</name>
        <dbReference type="ChEBI" id="CHEBI:57692"/>
    </ligand>
</feature>
<feature type="binding site" evidence="10">
    <location>
        <position position="216"/>
    </location>
    <ligand>
        <name>NADP(+)</name>
        <dbReference type="ChEBI" id="CHEBI:58349"/>
    </ligand>
</feature>
<keyword evidence="6 8" id="KW-0560">Oxidoreductase</keyword>
<dbReference type="InterPro" id="IPR055275">
    <property type="entry name" value="Ferredox_Rdtase"/>
</dbReference>
<evidence type="ECO:0000256" key="1">
    <source>
        <dbReference type="ARBA" id="ARBA00001974"/>
    </source>
</evidence>
<dbReference type="EC" id="1.18.1.6" evidence="8"/>
<evidence type="ECO:0000259" key="11">
    <source>
        <dbReference type="Pfam" id="PF07992"/>
    </source>
</evidence>
<dbReference type="InterPro" id="IPR036188">
    <property type="entry name" value="FAD/NAD-bd_sf"/>
</dbReference>
<dbReference type="Proteomes" id="UP000094565">
    <property type="component" value="Chromosome 1"/>
</dbReference>
<dbReference type="InterPro" id="IPR023753">
    <property type="entry name" value="FAD/NAD-binding_dom"/>
</dbReference>
<feature type="binding site" evidence="9">
    <location>
        <begin position="383"/>
        <end position="385"/>
    </location>
    <ligand>
        <name>FAD</name>
        <dbReference type="ChEBI" id="CHEBI:57692"/>
    </ligand>
</feature>
<feature type="binding site" evidence="9">
    <location>
        <position position="87"/>
    </location>
    <ligand>
        <name>FAD</name>
        <dbReference type="ChEBI" id="CHEBI:57692"/>
    </ligand>
</feature>
<proteinExistence type="inferred from homology"/>
<organism evidence="12 13">
    <name type="scientific">Komagataella pastoris</name>
    <name type="common">Yeast</name>
    <name type="synonym">Pichia pastoris</name>
    <dbReference type="NCBI Taxonomy" id="4922"/>
    <lineage>
        <taxon>Eukaryota</taxon>
        <taxon>Fungi</taxon>
        <taxon>Dikarya</taxon>
        <taxon>Ascomycota</taxon>
        <taxon>Saccharomycotina</taxon>
        <taxon>Pichiomycetes</taxon>
        <taxon>Pichiales</taxon>
        <taxon>Pichiaceae</taxon>
        <taxon>Komagataella</taxon>
    </lineage>
</organism>
<feature type="binding site" evidence="9">
    <location>
        <position position="376"/>
    </location>
    <ligand>
        <name>FAD</name>
        <dbReference type="ChEBI" id="CHEBI:57692"/>
    </ligand>
</feature>
<dbReference type="PANTHER" id="PTHR48467">
    <property type="entry name" value="GLUTAMATE SYNTHASE 1 [NADH], CHLOROPLASTIC-LIKE"/>
    <property type="match status" value="1"/>
</dbReference>
<name>A0A1B2J7Y9_PICPA</name>
<feature type="binding site" evidence="10">
    <location>
        <position position="383"/>
    </location>
    <ligand>
        <name>NADP(+)</name>
        <dbReference type="ChEBI" id="CHEBI:58349"/>
    </ligand>
</feature>
<evidence type="ECO:0000313" key="12">
    <source>
        <dbReference type="EMBL" id="ANZ74149.1"/>
    </source>
</evidence>
<comment type="catalytic activity">
    <reaction evidence="7 8">
        <text>2 reduced [adrenodoxin] + NADP(+) + H(+) = 2 oxidized [adrenodoxin] + NADPH</text>
        <dbReference type="Rhea" id="RHEA:42312"/>
        <dbReference type="Rhea" id="RHEA-COMP:9998"/>
        <dbReference type="Rhea" id="RHEA-COMP:9999"/>
        <dbReference type="ChEBI" id="CHEBI:15378"/>
        <dbReference type="ChEBI" id="CHEBI:33737"/>
        <dbReference type="ChEBI" id="CHEBI:33738"/>
        <dbReference type="ChEBI" id="CHEBI:57783"/>
        <dbReference type="ChEBI" id="CHEBI:58349"/>
        <dbReference type="EC" id="1.18.1.6"/>
    </reaction>
</comment>
<evidence type="ECO:0000313" key="13">
    <source>
        <dbReference type="Proteomes" id="UP000094565"/>
    </source>
</evidence>
<dbReference type="EMBL" id="CP014584">
    <property type="protein sequence ID" value="ANZ74149.1"/>
    <property type="molecule type" value="Genomic_DNA"/>
</dbReference>
<evidence type="ECO:0000256" key="4">
    <source>
        <dbReference type="ARBA" id="ARBA00022827"/>
    </source>
</evidence>
<gene>
    <name evidence="12" type="primary">ARH1</name>
    <name evidence="12" type="ORF">ATY40_BA7500048</name>
</gene>
<keyword evidence="8" id="KW-0496">Mitochondrion</keyword>
<comment type="similarity">
    <text evidence="2 8">Belongs to the ferredoxin--NADP reductase type 1 family.</text>
</comment>
<dbReference type="Gene3D" id="3.50.50.60">
    <property type="entry name" value="FAD/NAD(P)-binding domain"/>
    <property type="match status" value="1"/>
</dbReference>
<comment type="cofactor">
    <cofactor evidence="1 8 9">
        <name>FAD</name>
        <dbReference type="ChEBI" id="CHEBI:57692"/>
    </cofactor>
</comment>
<dbReference type="PIRSF" id="PIRSF000362">
    <property type="entry name" value="FNR"/>
    <property type="match status" value="1"/>
</dbReference>
<keyword evidence="5 8" id="KW-0521">NADP</keyword>
<evidence type="ECO:0000256" key="6">
    <source>
        <dbReference type="ARBA" id="ARBA00023002"/>
    </source>
</evidence>
<comment type="subcellular location">
    <subcellularLocation>
        <location evidence="8">Mitochondrion</location>
    </subcellularLocation>
</comment>
<dbReference type="GO" id="GO:0016491">
    <property type="term" value="F:oxidoreductase activity"/>
    <property type="evidence" value="ECO:0007669"/>
    <property type="project" value="UniProtKB-KW"/>
</dbReference>
<dbReference type="Gene3D" id="3.40.50.720">
    <property type="entry name" value="NAD(P)-binding Rossmann-like Domain"/>
    <property type="match status" value="1"/>
</dbReference>
<evidence type="ECO:0000256" key="8">
    <source>
        <dbReference type="PIRNR" id="PIRNR000362"/>
    </source>
</evidence>
<feature type="binding site" evidence="9">
    <location>
        <position position="51"/>
    </location>
    <ligand>
        <name>FAD</name>
        <dbReference type="ChEBI" id="CHEBI:57692"/>
    </ligand>
</feature>
<feature type="binding site" evidence="10">
    <location>
        <begin position="204"/>
        <end position="205"/>
    </location>
    <ligand>
        <name>NADP(+)</name>
        <dbReference type="ChEBI" id="CHEBI:58349"/>
    </ligand>
</feature>
<feature type="binding site" evidence="9">
    <location>
        <position position="21"/>
    </location>
    <ligand>
        <name>FAD</name>
        <dbReference type="ChEBI" id="CHEBI:57692"/>
    </ligand>
</feature>
<protein>
    <recommendedName>
        <fullName evidence="8">NADPH:adrenodoxin oxidoreductase, mitochondrial</fullName>
        <ecNumber evidence="8">1.18.1.6</ecNumber>
    </recommendedName>
</protein>
<dbReference type="InterPro" id="IPR021163">
    <property type="entry name" value="Ferredox_Rdtase_adrenod"/>
</dbReference>
<keyword evidence="4 8" id="KW-0274">FAD</keyword>
<dbReference type="OrthoDB" id="333024at2759"/>
<evidence type="ECO:0000256" key="5">
    <source>
        <dbReference type="ARBA" id="ARBA00022857"/>
    </source>
</evidence>
<sequence>MIRHFVRFYSQKVAIVGSGPAGFYTALRLLKDPSQKINVDIFEKLPVPYGLSRFGVAPDHPEVKECQTRFEEVAHDNRFSFYGNVDVGKDVSIEMLKENYNAVIFAYGCSEDNKLNIKGADHKGVISSRQFVGWYNGVFDLQDLNPPLEKARRVVIIGNGNVALDLTRVLLGPVDPLWQSTDITASAISKLKESKVEHVSIVGRRGLLQSAFTNKELKELIDMHSIGVGFKGVSEDHIAPSAPLAKNLGRVQKRRLDLLTKYFQKVKNNTKTVCAKEWELQYLLSPKEIIAKDDQLLSKVVFEHNVLVQPDIDVPVSIEPTGEFTELPADLLIYSTGYKGCAIQGLIEAGIPFNEKKGYIPNKDGRVSPGIYASGWIRRGATGAIASTMMDAFFVAETVLSDLDSSSTEKHGLGHYISQQNKPVVTWRDWQKIQQHESEVGASMGKTREKLTTIDQVLELIK</sequence>
<feature type="domain" description="FAD/NAD(P)-binding" evidence="11">
    <location>
        <begin position="12"/>
        <end position="209"/>
    </location>
</feature>
<dbReference type="Pfam" id="PF07992">
    <property type="entry name" value="Pyr_redox_2"/>
    <property type="match status" value="1"/>
</dbReference>
<accession>A0A1B2J7Y9</accession>
<dbReference type="GO" id="GO:0005739">
    <property type="term" value="C:mitochondrion"/>
    <property type="evidence" value="ECO:0007669"/>
    <property type="project" value="UniProtKB-SubCell"/>
</dbReference>
<dbReference type="SUPFAM" id="SSF51971">
    <property type="entry name" value="Nucleotide-binding domain"/>
    <property type="match status" value="1"/>
</dbReference>